<name>A0ABQ4EBJ1_9ACTN</name>
<organism evidence="3 4">
    <name type="scientific">Plantactinospora endophytica</name>
    <dbReference type="NCBI Taxonomy" id="673535"/>
    <lineage>
        <taxon>Bacteria</taxon>
        <taxon>Bacillati</taxon>
        <taxon>Actinomycetota</taxon>
        <taxon>Actinomycetes</taxon>
        <taxon>Micromonosporales</taxon>
        <taxon>Micromonosporaceae</taxon>
        <taxon>Plantactinospora</taxon>
    </lineage>
</organism>
<dbReference type="Proteomes" id="UP000646749">
    <property type="component" value="Unassembled WGS sequence"/>
</dbReference>
<dbReference type="PANTHER" id="PTHR21240:SF28">
    <property type="entry name" value="ISO-OROTATE DECARBOXYLASE (EUROFUNG)"/>
    <property type="match status" value="1"/>
</dbReference>
<protein>
    <recommendedName>
        <fullName evidence="2">Amidohydrolase-related domain-containing protein</fullName>
    </recommendedName>
</protein>
<dbReference type="EMBL" id="BONW01000041">
    <property type="protein sequence ID" value="GIG92069.1"/>
    <property type="molecule type" value="Genomic_DNA"/>
</dbReference>
<feature type="domain" description="Amidohydrolase-related" evidence="2">
    <location>
        <begin position="3"/>
        <end position="307"/>
    </location>
</feature>
<dbReference type="PANTHER" id="PTHR21240">
    <property type="entry name" value="2-AMINO-3-CARBOXYLMUCONATE-6-SEMIALDEHYDE DECARBOXYLASE"/>
    <property type="match status" value="1"/>
</dbReference>
<evidence type="ECO:0000256" key="1">
    <source>
        <dbReference type="ARBA" id="ARBA00023239"/>
    </source>
</evidence>
<sequence length="335" mass="34711">MYVDVHGHLAPYGETGGGPPSLRDPEAAIEAKRALGIGMTLIGSPAGAGSMLPGSGVDNYRQSADQIRAHNDLMGDLVSRFPEALRGYVYLDPFGGDAMLAMAEDLLRDWRFVGLIVNTSIRDEYLGSPRAADFFAFAARAGVPVLLHPPAEPVGTASMPDPGLVEHVVRPCDITMSVASIVCGGWLERHPELLLIAAAGGGGIAQLAEKLDLATQPRPGPPTPGRRAALLGRASDSLRRFHVETSCPSAAQLRANLEFFGPGRVLLGSDAPPLMDVLGRIVGLVDGLPDGVRGRVGETNARTLFDLAPATIRPAPDAGAIAGAAAIAGDAATVG</sequence>
<dbReference type="InterPro" id="IPR032465">
    <property type="entry name" value="ACMSD"/>
</dbReference>
<dbReference type="SUPFAM" id="SSF51556">
    <property type="entry name" value="Metallo-dependent hydrolases"/>
    <property type="match status" value="1"/>
</dbReference>
<reference evidence="3 4" key="1">
    <citation type="submission" date="2021-01" db="EMBL/GenBank/DDBJ databases">
        <title>Whole genome shotgun sequence of Plantactinospora endophytica NBRC 110450.</title>
        <authorList>
            <person name="Komaki H."/>
            <person name="Tamura T."/>
        </authorList>
    </citation>
    <scope>NUCLEOTIDE SEQUENCE [LARGE SCALE GENOMIC DNA]</scope>
    <source>
        <strain evidence="3 4">NBRC 110450</strain>
    </source>
</reference>
<keyword evidence="4" id="KW-1185">Reference proteome</keyword>
<dbReference type="Gene3D" id="3.20.20.140">
    <property type="entry name" value="Metal-dependent hydrolases"/>
    <property type="match status" value="1"/>
</dbReference>
<dbReference type="InterPro" id="IPR032466">
    <property type="entry name" value="Metal_Hydrolase"/>
</dbReference>
<comment type="caution">
    <text evidence="3">The sequence shown here is derived from an EMBL/GenBank/DDBJ whole genome shotgun (WGS) entry which is preliminary data.</text>
</comment>
<proteinExistence type="predicted"/>
<gene>
    <name evidence="3" type="ORF">Pen02_70050</name>
</gene>
<dbReference type="InterPro" id="IPR006680">
    <property type="entry name" value="Amidohydro-rel"/>
</dbReference>
<dbReference type="Pfam" id="PF04909">
    <property type="entry name" value="Amidohydro_2"/>
    <property type="match status" value="1"/>
</dbReference>
<keyword evidence="1" id="KW-0456">Lyase</keyword>
<evidence type="ECO:0000313" key="3">
    <source>
        <dbReference type="EMBL" id="GIG92069.1"/>
    </source>
</evidence>
<dbReference type="RefSeq" id="WP_203870413.1">
    <property type="nucleotide sequence ID" value="NZ_BONW01000041.1"/>
</dbReference>
<evidence type="ECO:0000259" key="2">
    <source>
        <dbReference type="Pfam" id="PF04909"/>
    </source>
</evidence>
<accession>A0ABQ4EBJ1</accession>
<evidence type="ECO:0000313" key="4">
    <source>
        <dbReference type="Proteomes" id="UP000646749"/>
    </source>
</evidence>